<dbReference type="AlphaFoldDB" id="A0A428NJ76"/>
<dbReference type="EMBL" id="NKCI01000470">
    <property type="protein sequence ID" value="RSL40752.1"/>
    <property type="molecule type" value="Genomic_DNA"/>
</dbReference>
<proteinExistence type="predicted"/>
<keyword evidence="2" id="KW-1185">Reference proteome</keyword>
<dbReference type="Proteomes" id="UP000288168">
    <property type="component" value="Unassembled WGS sequence"/>
</dbReference>
<evidence type="ECO:0000313" key="2">
    <source>
        <dbReference type="Proteomes" id="UP000288168"/>
    </source>
</evidence>
<evidence type="ECO:0000313" key="1">
    <source>
        <dbReference type="EMBL" id="RSL40752.1"/>
    </source>
</evidence>
<gene>
    <name evidence="1" type="ORF">CEP54_016030</name>
</gene>
<protein>
    <recommendedName>
        <fullName evidence="3">4-hydroxyphenylpyruvate dioxygenase</fullName>
    </recommendedName>
</protein>
<dbReference type="OrthoDB" id="3360610at2759"/>
<dbReference type="Gene3D" id="3.10.180.10">
    <property type="entry name" value="2,3-Dihydroxybiphenyl 1,2-Dioxygenase, domain 1"/>
    <property type="match status" value="1"/>
</dbReference>
<dbReference type="SUPFAM" id="SSF54593">
    <property type="entry name" value="Glyoxalase/Bleomycin resistance protein/Dihydroxybiphenyl dioxygenase"/>
    <property type="match status" value="1"/>
</dbReference>
<sequence length="310" mass="35376">MPQSFTDSRILPNPPSYCRHGHPDLEKAKKFFADFGLILALEKDDKIYFRGFGIDQFCYVAEKTSDGKRKLRATLGSCSPLPSWRRQPSCRAQRRSMTLTHRAEETWSLSKTDLLGEKVTLIYGQEDRVPEPRERPDRDLPPKAHKLGHYGYEVNVDKIHEVFGWYVKTFNRKRADTLFQPRRNKTVMKLIPLDKGKEDVEHHSILIAGSPELKEGIKAHHTSSKVDDVDSGVLGHHYLRKGYMDVVRAGRHVLDSHIFDYCFDSSRFIVEHCVDSDLVNKDSPHADEPAVAATVSGWGRPDDSCLQIPP</sequence>
<organism evidence="1 2">
    <name type="scientific">Fusarium duplospermum</name>
    <dbReference type="NCBI Taxonomy" id="1325734"/>
    <lineage>
        <taxon>Eukaryota</taxon>
        <taxon>Fungi</taxon>
        <taxon>Dikarya</taxon>
        <taxon>Ascomycota</taxon>
        <taxon>Pezizomycotina</taxon>
        <taxon>Sordariomycetes</taxon>
        <taxon>Hypocreomycetidae</taxon>
        <taxon>Hypocreales</taxon>
        <taxon>Nectriaceae</taxon>
        <taxon>Fusarium</taxon>
        <taxon>Fusarium solani species complex</taxon>
    </lineage>
</organism>
<accession>A0A428NJ76</accession>
<comment type="caution">
    <text evidence="1">The sequence shown here is derived from an EMBL/GenBank/DDBJ whole genome shotgun (WGS) entry which is preliminary data.</text>
</comment>
<evidence type="ECO:0008006" key="3">
    <source>
        <dbReference type="Google" id="ProtNLM"/>
    </source>
</evidence>
<dbReference type="InterPro" id="IPR029068">
    <property type="entry name" value="Glyas_Bleomycin-R_OHBP_Dase"/>
</dbReference>
<name>A0A428NJ76_9HYPO</name>
<reference evidence="1 2" key="1">
    <citation type="submission" date="2017-06" db="EMBL/GenBank/DDBJ databases">
        <title>Comparative genomic analysis of Ambrosia Fusariam Clade fungi.</title>
        <authorList>
            <person name="Stajich J.E."/>
            <person name="Carrillo J."/>
            <person name="Kijimoto T."/>
            <person name="Eskalen A."/>
            <person name="O'Donnell K."/>
            <person name="Kasson M."/>
        </authorList>
    </citation>
    <scope>NUCLEOTIDE SEQUENCE [LARGE SCALE GENOMIC DNA]</scope>
    <source>
        <strain evidence="1 2">NRRL62584</strain>
    </source>
</reference>